<sequence length="151" mass="16044">MTSPFGHPAPAPRRFDARTSRTSRTPRPTAATCKVIVCRGCCCGDVRKVPGVDHAGQIARLREAVGQAATVRASECLDVCEQANVMVVQPSPQGRAAGGRPVWLGLVNDDDALTDIATWIHAGGPGVAEPPDVLDLYAFTVSRRVREALDD</sequence>
<comment type="caution">
    <text evidence="2">The sequence shown here is derived from an EMBL/GenBank/DDBJ whole genome shotgun (WGS) entry which is preliminary data.</text>
</comment>
<proteinExistence type="predicted"/>
<accession>A0A7W9QC81</accession>
<reference evidence="2 3" key="1">
    <citation type="submission" date="2020-08" db="EMBL/GenBank/DDBJ databases">
        <title>Genomic Encyclopedia of Type Strains, Phase III (KMG-III): the genomes of soil and plant-associated and newly described type strains.</title>
        <authorList>
            <person name="Whitman W."/>
        </authorList>
    </citation>
    <scope>NUCLEOTIDE SEQUENCE [LARGE SCALE GENOMIC DNA]</scope>
    <source>
        <strain evidence="2 3">CECT 8305</strain>
    </source>
</reference>
<evidence type="ECO:0000256" key="1">
    <source>
        <dbReference type="SAM" id="MobiDB-lite"/>
    </source>
</evidence>
<dbReference type="Proteomes" id="UP000588098">
    <property type="component" value="Unassembled WGS sequence"/>
</dbReference>
<organism evidence="2 3">
    <name type="scientific">Streptomyces zagrosensis</name>
    <dbReference type="NCBI Taxonomy" id="1042984"/>
    <lineage>
        <taxon>Bacteria</taxon>
        <taxon>Bacillati</taxon>
        <taxon>Actinomycetota</taxon>
        <taxon>Actinomycetes</taxon>
        <taxon>Kitasatosporales</taxon>
        <taxon>Streptomycetaceae</taxon>
        <taxon>Streptomyces</taxon>
    </lineage>
</organism>
<dbReference type="RefSeq" id="WP_221476546.1">
    <property type="nucleotide sequence ID" value="NZ_JACHJL010000007.1"/>
</dbReference>
<feature type="region of interest" description="Disordered" evidence="1">
    <location>
        <begin position="1"/>
        <end position="26"/>
    </location>
</feature>
<evidence type="ECO:0000313" key="2">
    <source>
        <dbReference type="EMBL" id="MBB5936352.1"/>
    </source>
</evidence>
<dbReference type="EMBL" id="JACHJL010000007">
    <property type="protein sequence ID" value="MBB5936352.1"/>
    <property type="molecule type" value="Genomic_DNA"/>
</dbReference>
<evidence type="ECO:0000313" key="3">
    <source>
        <dbReference type="Proteomes" id="UP000588098"/>
    </source>
</evidence>
<name>A0A7W9QC81_9ACTN</name>
<keyword evidence="3" id="KW-1185">Reference proteome</keyword>
<protein>
    <submittedName>
        <fullName evidence="2">(2Fe-2S) ferredoxin</fullName>
    </submittedName>
</protein>
<dbReference type="AlphaFoldDB" id="A0A7W9QC81"/>
<gene>
    <name evidence="2" type="ORF">FHS42_003427</name>
</gene>